<dbReference type="RefSeq" id="WP_161074859.1">
    <property type="nucleotide sequence ID" value="NZ_WWCU01000040.1"/>
</dbReference>
<proteinExistence type="predicted"/>
<dbReference type="AlphaFoldDB" id="A0A7X4KQR3"/>
<name>A0A7X4KQR3_9BURK</name>
<keyword evidence="2" id="KW-1185">Reference proteome</keyword>
<accession>A0A7X4KQR3</accession>
<reference evidence="1 2" key="1">
    <citation type="submission" date="2019-12" db="EMBL/GenBank/DDBJ databases">
        <title>Novel species isolated from a subtropical stream in China.</title>
        <authorList>
            <person name="Lu H."/>
        </authorList>
    </citation>
    <scope>NUCLEOTIDE SEQUENCE [LARGE SCALE GENOMIC DNA]</scope>
    <source>
        <strain evidence="1 2">FT127W</strain>
    </source>
</reference>
<evidence type="ECO:0000313" key="1">
    <source>
        <dbReference type="EMBL" id="MYN10571.1"/>
    </source>
</evidence>
<sequence>MGHDDYQQRKQQWLARIDGFYGQVQLWLARYAEKGQVKYDLHALVLTEEMLGTYTTRTLGISLGRQHVLLRPVGVMLDSSGGRMDLEGHRGIVHFVLPDLAADWKIATKAGEYPALEEFNEDNFFEALLEVSSD</sequence>
<organism evidence="1 2">
    <name type="scientific">Pseudoduganella aquatica</name>
    <dbReference type="NCBI Taxonomy" id="2660641"/>
    <lineage>
        <taxon>Bacteria</taxon>
        <taxon>Pseudomonadati</taxon>
        <taxon>Pseudomonadota</taxon>
        <taxon>Betaproteobacteria</taxon>
        <taxon>Burkholderiales</taxon>
        <taxon>Oxalobacteraceae</taxon>
        <taxon>Telluria group</taxon>
        <taxon>Pseudoduganella</taxon>
    </lineage>
</organism>
<protein>
    <submittedName>
        <fullName evidence="1">Uncharacterized protein</fullName>
    </submittedName>
</protein>
<dbReference type="EMBL" id="WWCU01000040">
    <property type="protein sequence ID" value="MYN10571.1"/>
    <property type="molecule type" value="Genomic_DNA"/>
</dbReference>
<comment type="caution">
    <text evidence="1">The sequence shown here is derived from an EMBL/GenBank/DDBJ whole genome shotgun (WGS) entry which is preliminary data.</text>
</comment>
<dbReference type="Proteomes" id="UP000450676">
    <property type="component" value="Unassembled WGS sequence"/>
</dbReference>
<gene>
    <name evidence="1" type="ORF">GTP77_24955</name>
</gene>
<evidence type="ECO:0000313" key="2">
    <source>
        <dbReference type="Proteomes" id="UP000450676"/>
    </source>
</evidence>